<keyword evidence="3 6" id="KW-0347">Helicase</keyword>
<dbReference type="PROSITE" id="PS51192">
    <property type="entry name" value="HELICASE_ATP_BIND_1"/>
    <property type="match status" value="1"/>
</dbReference>
<dbReference type="PANTHER" id="PTHR24031">
    <property type="entry name" value="RNA HELICASE"/>
    <property type="match status" value="1"/>
</dbReference>
<protein>
    <recommendedName>
        <fullName evidence="7">ATP-dependent RNA helicase</fullName>
        <ecNumber evidence="7">3.6.4.13</ecNumber>
    </recommendedName>
</protein>
<dbReference type="SUPFAM" id="SSF52540">
    <property type="entry name" value="P-loop containing nucleoside triphosphate hydrolases"/>
    <property type="match status" value="1"/>
</dbReference>
<feature type="region of interest" description="Disordered" evidence="8">
    <location>
        <begin position="666"/>
        <end position="686"/>
    </location>
</feature>
<dbReference type="GO" id="GO:0003723">
    <property type="term" value="F:RNA binding"/>
    <property type="evidence" value="ECO:0007669"/>
    <property type="project" value="UniProtKB-UniRule"/>
</dbReference>
<evidence type="ECO:0000256" key="3">
    <source>
        <dbReference type="ARBA" id="ARBA00022806"/>
    </source>
</evidence>
<dbReference type="Proteomes" id="UP000789396">
    <property type="component" value="Unassembled WGS sequence"/>
</dbReference>
<dbReference type="AlphaFoldDB" id="A0A9N9CMW9"/>
<dbReference type="CDD" id="cd17949">
    <property type="entry name" value="DEADc_DDX31"/>
    <property type="match status" value="1"/>
</dbReference>
<evidence type="ECO:0000256" key="2">
    <source>
        <dbReference type="ARBA" id="ARBA00022801"/>
    </source>
</evidence>
<dbReference type="GO" id="GO:0016787">
    <property type="term" value="F:hydrolase activity"/>
    <property type="evidence" value="ECO:0007669"/>
    <property type="project" value="UniProtKB-KW"/>
</dbReference>
<keyword evidence="4 6" id="KW-0067">ATP-binding</keyword>
<feature type="compositionally biased region" description="Polar residues" evidence="8">
    <location>
        <begin position="613"/>
        <end position="624"/>
    </location>
</feature>
<feature type="region of interest" description="Disordered" evidence="8">
    <location>
        <begin position="1"/>
        <end position="43"/>
    </location>
</feature>
<dbReference type="EMBL" id="CAJVPZ010009472">
    <property type="protein sequence ID" value="CAG8609534.1"/>
    <property type="molecule type" value="Genomic_DNA"/>
</dbReference>
<evidence type="ECO:0000259" key="9">
    <source>
        <dbReference type="PROSITE" id="PS51192"/>
    </source>
</evidence>
<dbReference type="GO" id="GO:0003724">
    <property type="term" value="F:RNA helicase activity"/>
    <property type="evidence" value="ECO:0007669"/>
    <property type="project" value="UniProtKB-EC"/>
</dbReference>
<dbReference type="Pfam" id="PF00270">
    <property type="entry name" value="DEAD"/>
    <property type="match status" value="1"/>
</dbReference>
<accession>A0A9N9CMW9</accession>
<comment type="function">
    <text evidence="7">RNA helicase.</text>
</comment>
<keyword evidence="1 6" id="KW-0547">Nucleotide-binding</keyword>
<dbReference type="InterPro" id="IPR001650">
    <property type="entry name" value="Helicase_C-like"/>
</dbReference>
<feature type="domain" description="Helicase ATP-binding" evidence="9">
    <location>
        <begin position="126"/>
        <end position="345"/>
    </location>
</feature>
<evidence type="ECO:0000313" key="12">
    <source>
        <dbReference type="Proteomes" id="UP000789396"/>
    </source>
</evidence>
<evidence type="ECO:0000256" key="1">
    <source>
        <dbReference type="ARBA" id="ARBA00022741"/>
    </source>
</evidence>
<keyword evidence="2 6" id="KW-0378">Hydrolase</keyword>
<comment type="domain">
    <text evidence="7">The Q motif is unique to and characteristic of the DEAD box family of RNA helicases and controls ATP binding and hydrolysis.</text>
</comment>
<dbReference type="GO" id="GO:0005524">
    <property type="term" value="F:ATP binding"/>
    <property type="evidence" value="ECO:0007669"/>
    <property type="project" value="UniProtKB-UniRule"/>
</dbReference>
<dbReference type="Pfam" id="PF00271">
    <property type="entry name" value="Helicase_C"/>
    <property type="match status" value="1"/>
</dbReference>
<comment type="caution">
    <text evidence="11">The sequence shown here is derived from an EMBL/GenBank/DDBJ whole genome shotgun (WGS) entry which is preliminary data.</text>
</comment>
<dbReference type="InterPro" id="IPR000629">
    <property type="entry name" value="RNA-helicase_DEAD-box_CS"/>
</dbReference>
<feature type="region of interest" description="Disordered" evidence="8">
    <location>
        <begin position="611"/>
        <end position="636"/>
    </location>
</feature>
<dbReference type="CDD" id="cd18787">
    <property type="entry name" value="SF2_C_DEAD"/>
    <property type="match status" value="1"/>
</dbReference>
<comment type="similarity">
    <text evidence="6">Belongs to the DEAD box helicase family.</text>
</comment>
<name>A0A9N9CMW9_9GLOM</name>
<dbReference type="OrthoDB" id="422663at2759"/>
<evidence type="ECO:0000313" key="11">
    <source>
        <dbReference type="EMBL" id="CAG8609534.1"/>
    </source>
</evidence>
<evidence type="ECO:0000259" key="10">
    <source>
        <dbReference type="PROSITE" id="PS51194"/>
    </source>
</evidence>
<gene>
    <name evidence="11" type="ORF">RFULGI_LOCUS6922</name>
</gene>
<dbReference type="PROSITE" id="PS51194">
    <property type="entry name" value="HELICASE_CTER"/>
    <property type="match status" value="1"/>
</dbReference>
<sequence>NVLPEKQNSKKPSNQTNKYSNNGGGNETPNQFNKHLNSDSNSKPQIISSIFTCNPEIVDIHENKVSTRNTAHYEPSNAPINDVSFIGMGLNVDLITNVKDKLGVEKPTNVQKKVIPILLSSIQNNDDTSNKDIDIVLQAETGSGKTLAYLLPIIHRLIRITTNLQNANPKTRSPLSRSIGTLAIILTPTRELAKQILSVLESLVNLPPSRLSDRHLTHWIVPGSVIGGEKKQSEKARLRKGINILVCTPGRLLDHLSNTKSFVVDHLRWLVLDEADRLLELGFEETLQKILKILDDRKESVNQLKNNLLTSPIWPKKRQTILCSATLKDDVKRLVGYSLSNPVYVRGNDVSKGQMYSTPNQLKQTYVITPAKLRLVTLTAILKSIFNVENNKNAMNHKVIVFFSCCDTVDFHFDLFVNSENFQKNKTSNISENVIKLNMDTDEEYHRESNSKSKELRFLSTVIPKVRLFKLHGDLLQRDRTTTFDEFSKSKSGILFCTDVAARGLDLPNVAKIIQYDPPTDLKDYVHRVGRTARLGKKGDAILFLLPSEIEYIHVLKSHEIHAEPVQVETLLENLVPINENKDYKVIATDIQLGFENYVYSDTKGFGLREAPSNINSSNSKTDLNSSNSKNMKMKKTNEKRLDAKLRNLSLKRMAEEDANNEFTIGSYSSLLGPTTKRKRKSDQIK</sequence>
<evidence type="ECO:0000256" key="6">
    <source>
        <dbReference type="RuleBase" id="RU000492"/>
    </source>
</evidence>
<evidence type="ECO:0000256" key="8">
    <source>
        <dbReference type="SAM" id="MobiDB-lite"/>
    </source>
</evidence>
<dbReference type="InterPro" id="IPR014001">
    <property type="entry name" value="Helicase_ATP-bd"/>
</dbReference>
<feature type="domain" description="Helicase C-terminal" evidence="10">
    <location>
        <begin position="380"/>
        <end position="576"/>
    </location>
</feature>
<dbReference type="SMART" id="SM00490">
    <property type="entry name" value="HELICc"/>
    <property type="match status" value="1"/>
</dbReference>
<keyword evidence="5 7" id="KW-0694">RNA-binding</keyword>
<reference evidence="11" key="1">
    <citation type="submission" date="2021-06" db="EMBL/GenBank/DDBJ databases">
        <authorList>
            <person name="Kallberg Y."/>
            <person name="Tangrot J."/>
            <person name="Rosling A."/>
        </authorList>
    </citation>
    <scope>NUCLEOTIDE SEQUENCE</scope>
    <source>
        <strain evidence="11">IN212</strain>
    </source>
</reference>
<feature type="compositionally biased region" description="Polar residues" evidence="8">
    <location>
        <begin position="10"/>
        <end position="43"/>
    </location>
</feature>
<organism evidence="11 12">
    <name type="scientific">Racocetra fulgida</name>
    <dbReference type="NCBI Taxonomy" id="60492"/>
    <lineage>
        <taxon>Eukaryota</taxon>
        <taxon>Fungi</taxon>
        <taxon>Fungi incertae sedis</taxon>
        <taxon>Mucoromycota</taxon>
        <taxon>Glomeromycotina</taxon>
        <taxon>Glomeromycetes</taxon>
        <taxon>Diversisporales</taxon>
        <taxon>Gigasporaceae</taxon>
        <taxon>Racocetra</taxon>
    </lineage>
</organism>
<dbReference type="InterPro" id="IPR027417">
    <property type="entry name" value="P-loop_NTPase"/>
</dbReference>
<dbReference type="InterPro" id="IPR011545">
    <property type="entry name" value="DEAD/DEAH_box_helicase_dom"/>
</dbReference>
<evidence type="ECO:0000256" key="4">
    <source>
        <dbReference type="ARBA" id="ARBA00022840"/>
    </source>
</evidence>
<evidence type="ECO:0000256" key="7">
    <source>
        <dbReference type="RuleBase" id="RU365068"/>
    </source>
</evidence>
<dbReference type="PROSITE" id="PS00039">
    <property type="entry name" value="DEAD_ATP_HELICASE"/>
    <property type="match status" value="1"/>
</dbReference>
<feature type="compositionally biased region" description="Basic residues" evidence="8">
    <location>
        <begin position="676"/>
        <end position="686"/>
    </location>
</feature>
<proteinExistence type="inferred from homology"/>
<dbReference type="Gene3D" id="3.40.50.300">
    <property type="entry name" value="P-loop containing nucleotide triphosphate hydrolases"/>
    <property type="match status" value="2"/>
</dbReference>
<keyword evidence="12" id="KW-1185">Reference proteome</keyword>
<evidence type="ECO:0000256" key="5">
    <source>
        <dbReference type="ARBA" id="ARBA00022884"/>
    </source>
</evidence>
<feature type="non-terminal residue" evidence="11">
    <location>
        <position position="1"/>
    </location>
</feature>
<comment type="catalytic activity">
    <reaction evidence="7">
        <text>ATP + H2O = ADP + phosphate + H(+)</text>
        <dbReference type="Rhea" id="RHEA:13065"/>
        <dbReference type="ChEBI" id="CHEBI:15377"/>
        <dbReference type="ChEBI" id="CHEBI:15378"/>
        <dbReference type="ChEBI" id="CHEBI:30616"/>
        <dbReference type="ChEBI" id="CHEBI:43474"/>
        <dbReference type="ChEBI" id="CHEBI:456216"/>
        <dbReference type="EC" id="3.6.4.13"/>
    </reaction>
</comment>
<dbReference type="SMART" id="SM00487">
    <property type="entry name" value="DEXDc"/>
    <property type="match status" value="1"/>
</dbReference>
<dbReference type="EC" id="3.6.4.13" evidence="7"/>